<dbReference type="STRING" id="599839.J4I9Q3"/>
<dbReference type="AlphaFoldDB" id="J4I9Q3"/>
<accession>J4I9Q3</accession>
<dbReference type="EMBL" id="HE797040">
    <property type="protein sequence ID" value="CCM01561.1"/>
    <property type="molecule type" value="Genomic_DNA"/>
</dbReference>
<organism evidence="1 2">
    <name type="scientific">Fibroporia radiculosa</name>
    <dbReference type="NCBI Taxonomy" id="599839"/>
    <lineage>
        <taxon>Eukaryota</taxon>
        <taxon>Fungi</taxon>
        <taxon>Dikarya</taxon>
        <taxon>Basidiomycota</taxon>
        <taxon>Agaricomycotina</taxon>
        <taxon>Agaricomycetes</taxon>
        <taxon>Polyporales</taxon>
        <taxon>Fibroporiaceae</taxon>
        <taxon>Fibroporia</taxon>
    </lineage>
</organism>
<keyword evidence="2" id="KW-1185">Reference proteome</keyword>
<dbReference type="RefSeq" id="XP_012180844.1">
    <property type="nucleotide sequence ID" value="XM_012325454.1"/>
</dbReference>
<sequence length="156" mass="17233">MKAVGDLLHASGASLERLLVEFPAGVPEEVSQNQISLVHNTGLRSVHFGGLNAGASRTFFSTDLFPWVTTMLSQIRSKHLQEVTFDLEITSMNDLLSLDWERIDRDLSREEFKGLLVMFHISLEGAGSPIGQDVQDLISDRLAGFRDRGTLCVSCV</sequence>
<proteinExistence type="predicted"/>
<gene>
    <name evidence="1" type="ORF">FIBRA_03620</name>
</gene>
<dbReference type="GeneID" id="24096472"/>
<name>J4I9Q3_9APHY</name>
<reference evidence="1 2" key="1">
    <citation type="journal article" date="2012" name="Appl. Environ. Microbiol.">
        <title>Short-read sequencing for genomic analysis of the brown rot fungus Fibroporia radiculosa.</title>
        <authorList>
            <person name="Tang J.D."/>
            <person name="Perkins A.D."/>
            <person name="Sonstegard T.S."/>
            <person name="Schroeder S.G."/>
            <person name="Burgess S.C."/>
            <person name="Diehl S.V."/>
        </authorList>
    </citation>
    <scope>NUCLEOTIDE SEQUENCE [LARGE SCALE GENOMIC DNA]</scope>
    <source>
        <strain evidence="1 2">TFFH 294</strain>
    </source>
</reference>
<evidence type="ECO:0000313" key="1">
    <source>
        <dbReference type="EMBL" id="CCM01561.1"/>
    </source>
</evidence>
<evidence type="ECO:0000313" key="2">
    <source>
        <dbReference type="Proteomes" id="UP000006352"/>
    </source>
</evidence>
<protein>
    <submittedName>
        <fullName evidence="1">Uncharacterized protein</fullName>
    </submittedName>
</protein>
<dbReference type="Proteomes" id="UP000006352">
    <property type="component" value="Unassembled WGS sequence"/>
</dbReference>
<dbReference type="InParanoid" id="J4I9Q3"/>
<dbReference type="OrthoDB" id="2788229at2759"/>
<dbReference type="HOGENOM" id="CLU_1686598_0_0_1"/>